<name>A0ABR2PRL9_9ROSI</name>
<evidence type="ECO:0000256" key="2">
    <source>
        <dbReference type="ARBA" id="ARBA00022576"/>
    </source>
</evidence>
<protein>
    <submittedName>
        <fullName evidence="5">Uncharacterized protein</fullName>
    </submittedName>
</protein>
<keyword evidence="4" id="KW-0663">Pyridoxal phosphate</keyword>
<evidence type="ECO:0000256" key="1">
    <source>
        <dbReference type="ARBA" id="ARBA00001933"/>
    </source>
</evidence>
<dbReference type="Gene3D" id="3.90.1150.10">
    <property type="entry name" value="Aspartate Aminotransferase, domain 1"/>
    <property type="match status" value="1"/>
</dbReference>
<evidence type="ECO:0000313" key="5">
    <source>
        <dbReference type="EMBL" id="KAK8990978.1"/>
    </source>
</evidence>
<gene>
    <name evidence="5" type="ORF">V6N11_062005</name>
</gene>
<keyword evidence="2" id="KW-0032">Aminotransferase</keyword>
<comment type="caution">
    <text evidence="5">The sequence shown here is derived from an EMBL/GenBank/DDBJ whole genome shotgun (WGS) entry which is preliminary data.</text>
</comment>
<dbReference type="EMBL" id="JBBPBN010000052">
    <property type="protein sequence ID" value="KAK8990978.1"/>
    <property type="molecule type" value="Genomic_DNA"/>
</dbReference>
<accession>A0ABR2PRL9</accession>
<reference evidence="5 6" key="1">
    <citation type="journal article" date="2024" name="G3 (Bethesda)">
        <title>Genome assembly of Hibiscus sabdariffa L. provides insights into metabolisms of medicinal natural products.</title>
        <authorList>
            <person name="Kim T."/>
        </authorList>
    </citation>
    <scope>NUCLEOTIDE SEQUENCE [LARGE SCALE GENOMIC DNA]</scope>
    <source>
        <strain evidence="5">TK-2024</strain>
        <tissue evidence="5">Old leaves</tissue>
    </source>
</reference>
<dbReference type="PANTHER" id="PTHR21152:SF24">
    <property type="entry name" value="ALANINE--GLYOXYLATE AMINOTRANSFERASE 1"/>
    <property type="match status" value="1"/>
</dbReference>
<evidence type="ECO:0000256" key="4">
    <source>
        <dbReference type="ARBA" id="ARBA00022898"/>
    </source>
</evidence>
<evidence type="ECO:0000313" key="6">
    <source>
        <dbReference type="Proteomes" id="UP001396334"/>
    </source>
</evidence>
<dbReference type="InterPro" id="IPR015422">
    <property type="entry name" value="PyrdxlP-dep_Trfase_small"/>
</dbReference>
<organism evidence="5 6">
    <name type="scientific">Hibiscus sabdariffa</name>
    <name type="common">roselle</name>
    <dbReference type="NCBI Taxonomy" id="183260"/>
    <lineage>
        <taxon>Eukaryota</taxon>
        <taxon>Viridiplantae</taxon>
        <taxon>Streptophyta</taxon>
        <taxon>Embryophyta</taxon>
        <taxon>Tracheophyta</taxon>
        <taxon>Spermatophyta</taxon>
        <taxon>Magnoliopsida</taxon>
        <taxon>eudicotyledons</taxon>
        <taxon>Gunneridae</taxon>
        <taxon>Pentapetalae</taxon>
        <taxon>rosids</taxon>
        <taxon>malvids</taxon>
        <taxon>Malvales</taxon>
        <taxon>Malvaceae</taxon>
        <taxon>Malvoideae</taxon>
        <taxon>Hibiscus</taxon>
    </lineage>
</organism>
<comment type="cofactor">
    <cofactor evidence="1">
        <name>pyridoxal 5'-phosphate</name>
        <dbReference type="ChEBI" id="CHEBI:597326"/>
    </cofactor>
</comment>
<evidence type="ECO:0000256" key="3">
    <source>
        <dbReference type="ARBA" id="ARBA00022679"/>
    </source>
</evidence>
<dbReference type="Proteomes" id="UP001396334">
    <property type="component" value="Unassembled WGS sequence"/>
</dbReference>
<sequence>MGESPGGRIVSYLIWQFSLQQRLKFNVDVVESEWGQGANLHILAEKLTRTRSRLFASFTTRLQPVSPTTWLHDTVTAALVPPYIDSTDILKRAWKRYNLSFGLGLNKVAGKVFGIGNLNELQLLGCLAGVEMIGYPVKLGSGVVTACAYLESNIPLIPSRI</sequence>
<keyword evidence="6" id="KW-1185">Reference proteome</keyword>
<keyword evidence="3" id="KW-0808">Transferase</keyword>
<dbReference type="PANTHER" id="PTHR21152">
    <property type="entry name" value="AMINOTRANSFERASE CLASS V"/>
    <property type="match status" value="1"/>
</dbReference>
<proteinExistence type="predicted"/>